<feature type="compositionally biased region" description="Polar residues" evidence="1">
    <location>
        <begin position="8"/>
        <end position="17"/>
    </location>
</feature>
<keyword evidence="2" id="KW-0472">Membrane</keyword>
<proteinExistence type="predicted"/>
<sequence length="224" mass="24278">MSMIRKSAVSTKSSWFKKNSVAPLAPQRSQGLSTNKPDTFTPSNKSPVVRPRRKRNSTDQLSSAVVNQAVLPNLGQDTHPPAITNAQQKSSGSGYLPMMSQTGATPGWLLRLHYLYRYSSGIAFCLVTATLAVYGWTVYSQELWGKYYSTLKNLQRHERQLNTTNAALTSKMAKEGEAAGKALISPTAGKTIFLQSTYQGSESSSSTTSSNPATQIPTSSSLGY</sequence>
<feature type="compositionally biased region" description="Low complexity" evidence="1">
    <location>
        <begin position="200"/>
        <end position="210"/>
    </location>
</feature>
<accession>A0ABZ2US13</accession>
<gene>
    <name evidence="3" type="ORF">WJM97_00325</name>
</gene>
<reference evidence="3 4" key="1">
    <citation type="submission" date="2024-04" db="EMBL/GenBank/DDBJ databases">
        <title>Okeanomitos corallinicola gen. &amp; sp. nov. (Nostocales, Cyanobacteria), a new toxic marine heterocyst-forming cyanobacterium from a coral reef.</title>
        <authorList>
            <person name="Li H."/>
            <person name="Li R."/>
            <person name="Kang J."/>
            <person name="Hii K.S."/>
            <person name="Mohamed H.F."/>
            <person name="Xu X."/>
            <person name="Luo Z."/>
        </authorList>
    </citation>
    <scope>NUCLEOTIDE SEQUENCE [LARGE SCALE GENOMIC DNA]</scope>
    <source>
        <strain evidence="3 4">TIOX110</strain>
    </source>
</reference>
<dbReference type="Proteomes" id="UP001483337">
    <property type="component" value="Chromosome"/>
</dbReference>
<dbReference type="EMBL" id="CP150886">
    <property type="protein sequence ID" value="WZB88188.1"/>
    <property type="molecule type" value="Genomic_DNA"/>
</dbReference>
<dbReference type="RefSeq" id="WP_353931097.1">
    <property type="nucleotide sequence ID" value="NZ_CP150886.1"/>
</dbReference>
<feature type="compositionally biased region" description="Polar residues" evidence="1">
    <location>
        <begin position="211"/>
        <end position="224"/>
    </location>
</feature>
<keyword evidence="4" id="KW-1185">Reference proteome</keyword>
<organism evidence="3 4">
    <name type="scientific">Okeanomitos corallinicola TIOX110</name>
    <dbReference type="NCBI Taxonomy" id="3133117"/>
    <lineage>
        <taxon>Bacteria</taxon>
        <taxon>Bacillati</taxon>
        <taxon>Cyanobacteriota</taxon>
        <taxon>Cyanophyceae</taxon>
        <taxon>Nostocales</taxon>
        <taxon>Aphanizomenonaceae</taxon>
        <taxon>Okeanomitos</taxon>
    </lineage>
</organism>
<name>A0ABZ2US13_9CYAN</name>
<protein>
    <recommendedName>
        <fullName evidence="5">Cell division protein FtsL</fullName>
    </recommendedName>
</protein>
<evidence type="ECO:0008006" key="5">
    <source>
        <dbReference type="Google" id="ProtNLM"/>
    </source>
</evidence>
<feature type="transmembrane region" description="Helical" evidence="2">
    <location>
        <begin position="118"/>
        <end position="139"/>
    </location>
</feature>
<evidence type="ECO:0000256" key="1">
    <source>
        <dbReference type="SAM" id="MobiDB-lite"/>
    </source>
</evidence>
<feature type="region of interest" description="Disordered" evidence="1">
    <location>
        <begin position="1"/>
        <end position="62"/>
    </location>
</feature>
<feature type="compositionally biased region" description="Polar residues" evidence="1">
    <location>
        <begin position="27"/>
        <end position="46"/>
    </location>
</feature>
<feature type="region of interest" description="Disordered" evidence="1">
    <location>
        <begin position="200"/>
        <end position="224"/>
    </location>
</feature>
<evidence type="ECO:0000256" key="2">
    <source>
        <dbReference type="SAM" id="Phobius"/>
    </source>
</evidence>
<keyword evidence="2" id="KW-0812">Transmembrane</keyword>
<evidence type="ECO:0000313" key="3">
    <source>
        <dbReference type="EMBL" id="WZB88188.1"/>
    </source>
</evidence>
<keyword evidence="2" id="KW-1133">Transmembrane helix</keyword>
<evidence type="ECO:0000313" key="4">
    <source>
        <dbReference type="Proteomes" id="UP001483337"/>
    </source>
</evidence>